<name>A0ACB0FF73_RANTA</name>
<dbReference type="EMBL" id="OX596090">
    <property type="protein sequence ID" value="CAI9711153.1"/>
    <property type="molecule type" value="Genomic_DNA"/>
</dbReference>
<proteinExistence type="predicted"/>
<accession>A0ACB0FF73</accession>
<sequence>MQLPPRGLQERGLEASGSPAPQCGESAAPRGRRLSEAGFAHLGAAATARLPLRVVDVRAERTWLGALAAVHLGAAATPTRRFQKFASGRRALGMGQHRRAPGARLLPAPRRGSLEPAWGGRERPFSGLLDPKSASVRRAEGTRPQRAPDPLLTHGAQAPVLDPDSAPCAADRSFVSSGPSGLRLLDNGAVSTLRGVGLPQCPLARKRYKRGK</sequence>
<dbReference type="Proteomes" id="UP001162501">
    <property type="component" value="Chromosome 6"/>
</dbReference>
<evidence type="ECO:0000313" key="2">
    <source>
        <dbReference type="Proteomes" id="UP001162501"/>
    </source>
</evidence>
<organism evidence="1 2">
    <name type="scientific">Rangifer tarandus platyrhynchus</name>
    <name type="common">Svalbard reindeer</name>
    <dbReference type="NCBI Taxonomy" id="3082113"/>
    <lineage>
        <taxon>Eukaryota</taxon>
        <taxon>Metazoa</taxon>
        <taxon>Chordata</taxon>
        <taxon>Craniata</taxon>
        <taxon>Vertebrata</taxon>
        <taxon>Euteleostomi</taxon>
        <taxon>Mammalia</taxon>
        <taxon>Eutheria</taxon>
        <taxon>Laurasiatheria</taxon>
        <taxon>Artiodactyla</taxon>
        <taxon>Ruminantia</taxon>
        <taxon>Pecora</taxon>
        <taxon>Cervidae</taxon>
        <taxon>Odocoileinae</taxon>
        <taxon>Rangifer</taxon>
    </lineage>
</organism>
<protein>
    <submittedName>
        <fullName evidence="1">Uncharacterized protein</fullName>
    </submittedName>
</protein>
<evidence type="ECO:0000313" key="1">
    <source>
        <dbReference type="EMBL" id="CAI9711153.1"/>
    </source>
</evidence>
<reference evidence="1" key="1">
    <citation type="submission" date="2023-05" db="EMBL/GenBank/DDBJ databases">
        <authorList>
            <consortium name="ELIXIR-Norway"/>
        </authorList>
    </citation>
    <scope>NUCLEOTIDE SEQUENCE</scope>
</reference>
<gene>
    <name evidence="1" type="ORF">MRATA1EN3_LOCUS22366</name>
</gene>